<proteinExistence type="predicted"/>
<protein>
    <submittedName>
        <fullName evidence="1">Uncharacterized protein</fullName>
    </submittedName>
</protein>
<dbReference type="EMBL" id="JH817227">
    <property type="protein sequence ID" value="EKC42545.1"/>
    <property type="molecule type" value="Genomic_DNA"/>
</dbReference>
<name>K1RLU5_MAGGI</name>
<evidence type="ECO:0000313" key="1">
    <source>
        <dbReference type="EMBL" id="EKC42545.1"/>
    </source>
</evidence>
<dbReference type="PROSITE" id="PS51257">
    <property type="entry name" value="PROKAR_LIPOPROTEIN"/>
    <property type="match status" value="1"/>
</dbReference>
<sequence length="77" mass="8953">MRGITASWMVFVIVAFVATFGCPVLRCPFCWRGYIIAKNDNQYDVTLTDSQRHIVFRTSCRLRHRPKCEGANDDRIE</sequence>
<accession>K1RLU5</accession>
<dbReference type="InParanoid" id="K1RLU5"/>
<reference evidence="1" key="1">
    <citation type="journal article" date="2012" name="Nature">
        <title>The oyster genome reveals stress adaptation and complexity of shell formation.</title>
        <authorList>
            <person name="Zhang G."/>
            <person name="Fang X."/>
            <person name="Guo X."/>
            <person name="Li L."/>
            <person name="Luo R."/>
            <person name="Xu F."/>
            <person name="Yang P."/>
            <person name="Zhang L."/>
            <person name="Wang X."/>
            <person name="Qi H."/>
            <person name="Xiong Z."/>
            <person name="Que H."/>
            <person name="Xie Y."/>
            <person name="Holland P.W."/>
            <person name="Paps J."/>
            <person name="Zhu Y."/>
            <person name="Wu F."/>
            <person name="Chen Y."/>
            <person name="Wang J."/>
            <person name="Peng C."/>
            <person name="Meng J."/>
            <person name="Yang L."/>
            <person name="Liu J."/>
            <person name="Wen B."/>
            <person name="Zhang N."/>
            <person name="Huang Z."/>
            <person name="Zhu Q."/>
            <person name="Feng Y."/>
            <person name="Mount A."/>
            <person name="Hedgecock D."/>
            <person name="Xu Z."/>
            <person name="Liu Y."/>
            <person name="Domazet-Loso T."/>
            <person name="Du Y."/>
            <person name="Sun X."/>
            <person name="Zhang S."/>
            <person name="Liu B."/>
            <person name="Cheng P."/>
            <person name="Jiang X."/>
            <person name="Li J."/>
            <person name="Fan D."/>
            <person name="Wang W."/>
            <person name="Fu W."/>
            <person name="Wang T."/>
            <person name="Wang B."/>
            <person name="Zhang J."/>
            <person name="Peng Z."/>
            <person name="Li Y."/>
            <person name="Li N."/>
            <person name="Wang J."/>
            <person name="Chen M."/>
            <person name="He Y."/>
            <person name="Tan F."/>
            <person name="Song X."/>
            <person name="Zheng Q."/>
            <person name="Huang R."/>
            <person name="Yang H."/>
            <person name="Du X."/>
            <person name="Chen L."/>
            <person name="Yang M."/>
            <person name="Gaffney P.M."/>
            <person name="Wang S."/>
            <person name="Luo L."/>
            <person name="She Z."/>
            <person name="Ming Y."/>
            <person name="Huang W."/>
            <person name="Zhang S."/>
            <person name="Huang B."/>
            <person name="Zhang Y."/>
            <person name="Qu T."/>
            <person name="Ni P."/>
            <person name="Miao G."/>
            <person name="Wang J."/>
            <person name="Wang Q."/>
            <person name="Steinberg C.E."/>
            <person name="Wang H."/>
            <person name="Li N."/>
            <person name="Qian L."/>
            <person name="Zhang G."/>
            <person name="Li Y."/>
            <person name="Yang H."/>
            <person name="Liu X."/>
            <person name="Wang J."/>
            <person name="Yin Y."/>
            <person name="Wang J."/>
        </authorList>
    </citation>
    <scope>NUCLEOTIDE SEQUENCE [LARGE SCALE GENOMIC DNA]</scope>
    <source>
        <strain evidence="1">05x7-T-G4-1.051#20</strain>
    </source>
</reference>
<organism evidence="1">
    <name type="scientific">Magallana gigas</name>
    <name type="common">Pacific oyster</name>
    <name type="synonym">Crassostrea gigas</name>
    <dbReference type="NCBI Taxonomy" id="29159"/>
    <lineage>
        <taxon>Eukaryota</taxon>
        <taxon>Metazoa</taxon>
        <taxon>Spiralia</taxon>
        <taxon>Lophotrochozoa</taxon>
        <taxon>Mollusca</taxon>
        <taxon>Bivalvia</taxon>
        <taxon>Autobranchia</taxon>
        <taxon>Pteriomorphia</taxon>
        <taxon>Ostreida</taxon>
        <taxon>Ostreoidea</taxon>
        <taxon>Ostreidae</taxon>
        <taxon>Magallana</taxon>
    </lineage>
</organism>
<gene>
    <name evidence="1" type="ORF">CGI_10023660</name>
</gene>
<dbReference type="HOGENOM" id="CLU_2640532_0_0_1"/>
<dbReference type="AlphaFoldDB" id="K1RLU5"/>